<comment type="caution">
    <text evidence="3">The sequence shown here is derived from an EMBL/GenBank/DDBJ whole genome shotgun (WGS) entry which is preliminary data.</text>
</comment>
<keyword evidence="4" id="KW-1185">Reference proteome</keyword>
<evidence type="ECO:0008006" key="5">
    <source>
        <dbReference type="Google" id="ProtNLM"/>
    </source>
</evidence>
<evidence type="ECO:0000313" key="3">
    <source>
        <dbReference type="EMBL" id="KAF0319849.1"/>
    </source>
</evidence>
<feature type="region of interest" description="Disordered" evidence="1">
    <location>
        <begin position="117"/>
        <end position="140"/>
    </location>
</feature>
<proteinExistence type="predicted"/>
<dbReference type="EMBL" id="WOWK01000090">
    <property type="protein sequence ID" value="KAF0319849.1"/>
    <property type="molecule type" value="Genomic_DNA"/>
</dbReference>
<name>A0A8H3W3G6_9PEZI</name>
<dbReference type="Proteomes" id="UP000434172">
    <property type="component" value="Unassembled WGS sequence"/>
</dbReference>
<organism evidence="3 4">
    <name type="scientific">Colletotrichum asianum</name>
    <dbReference type="NCBI Taxonomy" id="702518"/>
    <lineage>
        <taxon>Eukaryota</taxon>
        <taxon>Fungi</taxon>
        <taxon>Dikarya</taxon>
        <taxon>Ascomycota</taxon>
        <taxon>Pezizomycotina</taxon>
        <taxon>Sordariomycetes</taxon>
        <taxon>Hypocreomycetidae</taxon>
        <taxon>Glomerellales</taxon>
        <taxon>Glomerellaceae</taxon>
        <taxon>Colletotrichum</taxon>
        <taxon>Colletotrichum gloeosporioides species complex</taxon>
    </lineage>
</organism>
<feature type="signal peptide" evidence="2">
    <location>
        <begin position="1"/>
        <end position="16"/>
    </location>
</feature>
<keyword evidence="2" id="KW-0732">Signal</keyword>
<evidence type="ECO:0000256" key="1">
    <source>
        <dbReference type="SAM" id="MobiDB-lite"/>
    </source>
</evidence>
<evidence type="ECO:0000256" key="2">
    <source>
        <dbReference type="SAM" id="SignalP"/>
    </source>
</evidence>
<feature type="compositionally biased region" description="Polar residues" evidence="1">
    <location>
        <begin position="181"/>
        <end position="191"/>
    </location>
</feature>
<feature type="chain" id="PRO_5034277641" description="Secreted protein" evidence="2">
    <location>
        <begin position="17"/>
        <end position="197"/>
    </location>
</feature>
<reference evidence="3 4" key="1">
    <citation type="submission" date="2019-12" db="EMBL/GenBank/DDBJ databases">
        <title>A genome sequence resource for the geographically widespread anthracnose pathogen Colletotrichum asianum.</title>
        <authorList>
            <person name="Meng Y."/>
        </authorList>
    </citation>
    <scope>NUCLEOTIDE SEQUENCE [LARGE SCALE GENOMIC DNA]</scope>
    <source>
        <strain evidence="3 4">ICMP 18580</strain>
    </source>
</reference>
<feature type="region of interest" description="Disordered" evidence="1">
    <location>
        <begin position="165"/>
        <end position="197"/>
    </location>
</feature>
<sequence>MLPSSTLLTSWWLTLSLPFSPHASTATASTVPGILVNQGDSPPSVFHCPIDRLAVRSCYTQHPPIKTGLLSLGWFALPVRHSIVSQPQYWNTFPSTSPSALETGKCNWKHWREKMKETQPRRLLAPKDAASAEPRPNHSSTCPLALRLPLATSTCVADPIPPSACHSTSLGSPEPPPALGRSSSLIILSTGGQAGEL</sequence>
<evidence type="ECO:0000313" key="4">
    <source>
        <dbReference type="Proteomes" id="UP000434172"/>
    </source>
</evidence>
<protein>
    <recommendedName>
        <fullName evidence="5">Secreted protein</fullName>
    </recommendedName>
</protein>
<accession>A0A8H3W3G6</accession>
<dbReference type="AlphaFoldDB" id="A0A8H3W3G6"/>
<gene>
    <name evidence="3" type="ORF">GQ607_012951</name>
</gene>